<dbReference type="Proteomes" id="UP000504636">
    <property type="component" value="Unplaced"/>
</dbReference>
<evidence type="ECO:0000313" key="2">
    <source>
        <dbReference type="Proteomes" id="UP000504636"/>
    </source>
</evidence>
<organism evidence="1">
    <name type="scientific">Mytilinidion resinicola</name>
    <dbReference type="NCBI Taxonomy" id="574789"/>
    <lineage>
        <taxon>Eukaryota</taxon>
        <taxon>Fungi</taxon>
        <taxon>Dikarya</taxon>
        <taxon>Ascomycota</taxon>
        <taxon>Pezizomycotina</taxon>
        <taxon>Dothideomycetes</taxon>
        <taxon>Pleosporomycetidae</taxon>
        <taxon>Mytilinidiales</taxon>
        <taxon>Mytilinidiaceae</taxon>
        <taxon>Mytilinidion</taxon>
    </lineage>
</organism>
<name>A0A6A6YM19_9PEZI</name>
<dbReference type="RefSeq" id="XP_033576804.1">
    <property type="nucleotide sequence ID" value="XM_033722101.1"/>
</dbReference>
<reference evidence="1 3" key="1">
    <citation type="journal article" date="2020" name="Stud. Mycol.">
        <title>101 Dothideomycetes genomes: a test case for predicting lifestyles and emergence of pathogens.</title>
        <authorList>
            <person name="Haridas S."/>
            <person name="Albert R."/>
            <person name="Binder M."/>
            <person name="Bloem J."/>
            <person name="Labutti K."/>
            <person name="Salamov A."/>
            <person name="Andreopoulos B."/>
            <person name="Baker S."/>
            <person name="Barry K."/>
            <person name="Bills G."/>
            <person name="Bluhm B."/>
            <person name="Cannon C."/>
            <person name="Castanera R."/>
            <person name="Culley D."/>
            <person name="Daum C."/>
            <person name="Ezra D."/>
            <person name="Gonzalez J."/>
            <person name="Henrissat B."/>
            <person name="Kuo A."/>
            <person name="Liang C."/>
            <person name="Lipzen A."/>
            <person name="Lutzoni F."/>
            <person name="Magnuson J."/>
            <person name="Mondo S."/>
            <person name="Nolan M."/>
            <person name="Ohm R."/>
            <person name="Pangilinan J."/>
            <person name="Park H.-J."/>
            <person name="Ramirez L."/>
            <person name="Alfaro M."/>
            <person name="Sun H."/>
            <person name="Tritt A."/>
            <person name="Yoshinaga Y."/>
            <person name="Zwiers L.-H."/>
            <person name="Turgeon B."/>
            <person name="Goodwin S."/>
            <person name="Spatafora J."/>
            <person name="Crous P."/>
            <person name="Grigoriev I."/>
        </authorList>
    </citation>
    <scope>NUCLEOTIDE SEQUENCE</scope>
    <source>
        <strain evidence="1 3">CBS 304.34</strain>
    </source>
</reference>
<reference evidence="3" key="2">
    <citation type="submission" date="2020-04" db="EMBL/GenBank/DDBJ databases">
        <authorList>
            <consortium name="NCBI Genome Project"/>
        </authorList>
    </citation>
    <scope>NUCLEOTIDE SEQUENCE</scope>
    <source>
        <strain evidence="3">CBS 304.34</strain>
    </source>
</reference>
<protein>
    <submittedName>
        <fullName evidence="1 3">Uncharacterized protein</fullName>
    </submittedName>
</protein>
<sequence>MWFLLLYCILILGICASYVFLARLQGFVKGHHHEHVSLVLLANIEVAIDWLDLFKPHVNSSATHLHVVVYAAGYLHTTQDSADIIIRRGIAPTDPRLGSINARSSQTRPIDYEPTALFPTPFGNEWEEDRTIQNLDLMYPPYRVTFTIWANNYDIRASMRWRRFIYTG</sequence>
<reference evidence="3" key="3">
    <citation type="submission" date="2025-04" db="UniProtKB">
        <authorList>
            <consortium name="RefSeq"/>
        </authorList>
    </citation>
    <scope>IDENTIFICATION</scope>
    <source>
        <strain evidence="3">CBS 304.34</strain>
    </source>
</reference>
<proteinExistence type="predicted"/>
<keyword evidence="2" id="KW-1185">Reference proteome</keyword>
<dbReference type="EMBL" id="MU003701">
    <property type="protein sequence ID" value="KAF2809840.1"/>
    <property type="molecule type" value="Genomic_DNA"/>
</dbReference>
<evidence type="ECO:0000313" key="1">
    <source>
        <dbReference type="EMBL" id="KAF2809840.1"/>
    </source>
</evidence>
<dbReference type="GeneID" id="54462994"/>
<evidence type="ECO:0000313" key="3">
    <source>
        <dbReference type="RefSeq" id="XP_033576804.1"/>
    </source>
</evidence>
<accession>A0A6A6YM19</accession>
<gene>
    <name evidence="1 3" type="ORF">BDZ99DRAFT_477199</name>
</gene>
<dbReference type="AlphaFoldDB" id="A0A6A6YM19"/>